<sequence length="115" mass="13427">MNWLRPYAAKAKVEHEFDVDHLNIFVTFRFAMNEEVKPPDELWLVEADDILKPVTASAWQDSWTILLTVPNLVVNPDRVTLEYNGPHENLKITWDKQWEPWGPIVSVELPPVYTT</sequence>
<comment type="caution">
    <text evidence="1">The sequence shown here is derived from an EMBL/GenBank/DDBJ whole genome shotgun (WGS) entry which is preliminary data.</text>
</comment>
<organism evidence="1">
    <name type="scientific">marine sediment metagenome</name>
    <dbReference type="NCBI Taxonomy" id="412755"/>
    <lineage>
        <taxon>unclassified sequences</taxon>
        <taxon>metagenomes</taxon>
        <taxon>ecological metagenomes</taxon>
    </lineage>
</organism>
<dbReference type="AlphaFoldDB" id="X1JM46"/>
<name>X1JM46_9ZZZZ</name>
<evidence type="ECO:0000313" key="1">
    <source>
        <dbReference type="EMBL" id="GAH82500.1"/>
    </source>
</evidence>
<accession>X1JM46</accession>
<dbReference type="EMBL" id="BARU01040885">
    <property type="protein sequence ID" value="GAH82500.1"/>
    <property type="molecule type" value="Genomic_DNA"/>
</dbReference>
<feature type="non-terminal residue" evidence="1">
    <location>
        <position position="115"/>
    </location>
</feature>
<gene>
    <name evidence="1" type="ORF">S03H2_63149</name>
</gene>
<protein>
    <submittedName>
        <fullName evidence="1">Uncharacterized protein</fullName>
    </submittedName>
</protein>
<proteinExistence type="predicted"/>
<reference evidence="1" key="1">
    <citation type="journal article" date="2014" name="Front. Microbiol.">
        <title>High frequency of phylogenetically diverse reductive dehalogenase-homologous genes in deep subseafloor sedimentary metagenomes.</title>
        <authorList>
            <person name="Kawai M."/>
            <person name="Futagami T."/>
            <person name="Toyoda A."/>
            <person name="Takaki Y."/>
            <person name="Nishi S."/>
            <person name="Hori S."/>
            <person name="Arai W."/>
            <person name="Tsubouchi T."/>
            <person name="Morono Y."/>
            <person name="Uchiyama I."/>
            <person name="Ito T."/>
            <person name="Fujiyama A."/>
            <person name="Inagaki F."/>
            <person name="Takami H."/>
        </authorList>
    </citation>
    <scope>NUCLEOTIDE SEQUENCE</scope>
    <source>
        <strain evidence="1">Expedition CK06-06</strain>
    </source>
</reference>